<reference evidence="1" key="1">
    <citation type="journal article" date="2021" name="bioRxiv">
        <title>Whole Genome Assembly and Annotation of Northern Wild Rice, Zizania palustris L., Supports a Whole Genome Duplication in the Zizania Genus.</title>
        <authorList>
            <person name="Haas M."/>
            <person name="Kono T."/>
            <person name="Macchietto M."/>
            <person name="Millas R."/>
            <person name="McGilp L."/>
            <person name="Shao M."/>
            <person name="Duquette J."/>
            <person name="Hirsch C.N."/>
            <person name="Kimball J."/>
        </authorList>
    </citation>
    <scope>NUCLEOTIDE SEQUENCE</scope>
    <source>
        <tissue evidence="1">Fresh leaf tissue</tissue>
    </source>
</reference>
<evidence type="ECO:0000313" key="2">
    <source>
        <dbReference type="Proteomes" id="UP000729402"/>
    </source>
</evidence>
<dbReference type="AlphaFoldDB" id="A0A8J5RMQ1"/>
<dbReference type="PANTHER" id="PTHR33115">
    <property type="entry name" value="ARM REPEAT SUPERFAMILY PROTEIN"/>
    <property type="match status" value="1"/>
</dbReference>
<evidence type="ECO:0000313" key="1">
    <source>
        <dbReference type="EMBL" id="KAG8048923.1"/>
    </source>
</evidence>
<dbReference type="EMBL" id="JAAALK010000289">
    <property type="protein sequence ID" value="KAG8048923.1"/>
    <property type="molecule type" value="Genomic_DNA"/>
</dbReference>
<accession>A0A8J5RMQ1</accession>
<dbReference type="OrthoDB" id="694583at2759"/>
<protein>
    <submittedName>
        <fullName evidence="1">Uncharacterized protein</fullName>
    </submittedName>
</protein>
<gene>
    <name evidence="1" type="ORF">GUJ93_ZPchr0009g1813</name>
</gene>
<reference evidence="1" key="2">
    <citation type="submission" date="2021-02" db="EMBL/GenBank/DDBJ databases">
        <authorList>
            <person name="Kimball J.A."/>
            <person name="Haas M.W."/>
            <person name="Macchietto M."/>
            <person name="Kono T."/>
            <person name="Duquette J."/>
            <person name="Shao M."/>
        </authorList>
    </citation>
    <scope>NUCLEOTIDE SEQUENCE</scope>
    <source>
        <tissue evidence="1">Fresh leaf tissue</tissue>
    </source>
</reference>
<organism evidence="1 2">
    <name type="scientific">Zizania palustris</name>
    <name type="common">Northern wild rice</name>
    <dbReference type="NCBI Taxonomy" id="103762"/>
    <lineage>
        <taxon>Eukaryota</taxon>
        <taxon>Viridiplantae</taxon>
        <taxon>Streptophyta</taxon>
        <taxon>Embryophyta</taxon>
        <taxon>Tracheophyta</taxon>
        <taxon>Spermatophyta</taxon>
        <taxon>Magnoliopsida</taxon>
        <taxon>Liliopsida</taxon>
        <taxon>Poales</taxon>
        <taxon>Poaceae</taxon>
        <taxon>BOP clade</taxon>
        <taxon>Oryzoideae</taxon>
        <taxon>Oryzeae</taxon>
        <taxon>Zizaniinae</taxon>
        <taxon>Zizania</taxon>
    </lineage>
</organism>
<sequence>MDVRKHAARIVAHLAEDIRLASFPHGTRCISSLLEMISHSEQRNYDREFFMLQGLNILHKLAADEHNRRIISSAQELLSKAMAPVRADLLDCIVDHQHQTLSEIVIAWLKLMSRFVTAPDETGAKLRSQVVNNRNAIIAMKKILGCGECNEMNLDIEAIEILIMLPMAPADWSLSMSTQTIEKSINLLVTIFTDEGNATSIGLFRRHMAGEALAVLSDLSESC</sequence>
<dbReference type="PANTHER" id="PTHR33115:SF22">
    <property type="entry name" value="OS12G0449900 PROTEIN"/>
    <property type="match status" value="1"/>
</dbReference>
<comment type="caution">
    <text evidence="1">The sequence shown here is derived from an EMBL/GenBank/DDBJ whole genome shotgun (WGS) entry which is preliminary data.</text>
</comment>
<dbReference type="Proteomes" id="UP000729402">
    <property type="component" value="Unassembled WGS sequence"/>
</dbReference>
<name>A0A8J5RMQ1_ZIZPA</name>
<keyword evidence="2" id="KW-1185">Reference proteome</keyword>
<proteinExistence type="predicted"/>